<dbReference type="Pfam" id="PF00528">
    <property type="entry name" value="BPD_transp_1"/>
    <property type="match status" value="1"/>
</dbReference>
<dbReference type="Gene3D" id="1.10.3720.10">
    <property type="entry name" value="MetI-like"/>
    <property type="match status" value="1"/>
</dbReference>
<accession>A0A931D8D5</accession>
<evidence type="ECO:0000313" key="11">
    <source>
        <dbReference type="Proteomes" id="UP000625033"/>
    </source>
</evidence>
<dbReference type="PROSITE" id="PS50928">
    <property type="entry name" value="ABC_TM1"/>
    <property type="match status" value="1"/>
</dbReference>
<keyword evidence="11" id="KW-1185">Reference proteome</keyword>
<dbReference type="EMBL" id="JADOTZ010000001">
    <property type="protein sequence ID" value="MBG6085540.1"/>
    <property type="molecule type" value="Genomic_DNA"/>
</dbReference>
<evidence type="ECO:0000256" key="7">
    <source>
        <dbReference type="RuleBase" id="RU363032"/>
    </source>
</evidence>
<keyword evidence="6 7" id="KW-0472">Membrane</keyword>
<protein>
    <submittedName>
        <fullName evidence="10">Glutamate transport system permease protein</fullName>
    </submittedName>
</protein>
<comment type="caution">
    <text evidence="10">The sequence shown here is derived from an EMBL/GenBank/DDBJ whole genome shotgun (WGS) entry which is preliminary data.</text>
</comment>
<dbReference type="PANTHER" id="PTHR30614:SF21">
    <property type="entry name" value="AMINO ACID ABC TRANSPORTER PERMEASE"/>
    <property type="match status" value="1"/>
</dbReference>
<evidence type="ECO:0000256" key="6">
    <source>
        <dbReference type="ARBA" id="ARBA00023136"/>
    </source>
</evidence>
<evidence type="ECO:0000256" key="3">
    <source>
        <dbReference type="ARBA" id="ARBA00022475"/>
    </source>
</evidence>
<name>A0A931D8D5_9MICC</name>
<dbReference type="Proteomes" id="UP000625033">
    <property type="component" value="Unassembled WGS sequence"/>
</dbReference>
<dbReference type="GO" id="GO:0006865">
    <property type="term" value="P:amino acid transport"/>
    <property type="evidence" value="ECO:0007669"/>
    <property type="project" value="TreeGrafter"/>
</dbReference>
<dbReference type="InterPro" id="IPR000515">
    <property type="entry name" value="MetI-like"/>
</dbReference>
<keyword evidence="4 7" id="KW-0812">Transmembrane</keyword>
<evidence type="ECO:0000256" key="4">
    <source>
        <dbReference type="ARBA" id="ARBA00022692"/>
    </source>
</evidence>
<keyword evidence="5 7" id="KW-1133">Transmembrane helix</keyword>
<evidence type="ECO:0000313" key="10">
    <source>
        <dbReference type="EMBL" id="MBG6085540.1"/>
    </source>
</evidence>
<evidence type="ECO:0000256" key="2">
    <source>
        <dbReference type="ARBA" id="ARBA00022448"/>
    </source>
</evidence>
<evidence type="ECO:0000256" key="5">
    <source>
        <dbReference type="ARBA" id="ARBA00022989"/>
    </source>
</evidence>
<gene>
    <name evidence="10" type="ORF">IW252_002307</name>
</gene>
<evidence type="ECO:0000259" key="9">
    <source>
        <dbReference type="PROSITE" id="PS50928"/>
    </source>
</evidence>
<dbReference type="SUPFAM" id="SSF161098">
    <property type="entry name" value="MetI-like"/>
    <property type="match status" value="1"/>
</dbReference>
<evidence type="ECO:0000256" key="8">
    <source>
        <dbReference type="SAM" id="MobiDB-lite"/>
    </source>
</evidence>
<dbReference type="PANTHER" id="PTHR30614">
    <property type="entry name" value="MEMBRANE COMPONENT OF AMINO ACID ABC TRANSPORTER"/>
    <property type="match status" value="1"/>
</dbReference>
<dbReference type="NCBIfam" id="TIGR01726">
    <property type="entry name" value="HEQRo_perm_3TM"/>
    <property type="match status" value="1"/>
</dbReference>
<feature type="region of interest" description="Disordered" evidence="8">
    <location>
        <begin position="273"/>
        <end position="305"/>
    </location>
</feature>
<keyword evidence="2 7" id="KW-0813">Transport</keyword>
<feature type="transmembrane region" description="Helical" evidence="7">
    <location>
        <begin position="20"/>
        <end position="40"/>
    </location>
</feature>
<organism evidence="10 11">
    <name type="scientific">Zhihengliuella flava</name>
    <dbReference type="NCBI Taxonomy" id="1285193"/>
    <lineage>
        <taxon>Bacteria</taxon>
        <taxon>Bacillati</taxon>
        <taxon>Actinomycetota</taxon>
        <taxon>Actinomycetes</taxon>
        <taxon>Micrococcales</taxon>
        <taxon>Micrococcaceae</taxon>
        <taxon>Zhihengliuella</taxon>
    </lineage>
</organism>
<reference evidence="10" key="1">
    <citation type="submission" date="2020-11" db="EMBL/GenBank/DDBJ databases">
        <title>Sequencing the genomes of 1000 actinobacteria strains.</title>
        <authorList>
            <person name="Klenk H.-P."/>
        </authorList>
    </citation>
    <scope>NUCLEOTIDE SEQUENCE</scope>
    <source>
        <strain evidence="10">DSM 26152</strain>
    </source>
</reference>
<feature type="domain" description="ABC transmembrane type-1" evidence="9">
    <location>
        <begin position="68"/>
        <end position="259"/>
    </location>
</feature>
<evidence type="ECO:0000256" key="1">
    <source>
        <dbReference type="ARBA" id="ARBA00004651"/>
    </source>
</evidence>
<feature type="transmembrane region" description="Helical" evidence="7">
    <location>
        <begin position="75"/>
        <end position="94"/>
    </location>
</feature>
<proteinExistence type="inferred from homology"/>
<keyword evidence="3" id="KW-1003">Cell membrane</keyword>
<feature type="transmembrane region" description="Helical" evidence="7">
    <location>
        <begin position="238"/>
        <end position="259"/>
    </location>
</feature>
<dbReference type="CDD" id="cd06261">
    <property type="entry name" value="TM_PBP2"/>
    <property type="match status" value="1"/>
</dbReference>
<feature type="transmembrane region" description="Helical" evidence="7">
    <location>
        <begin position="106"/>
        <end position="127"/>
    </location>
</feature>
<comment type="subcellular location">
    <subcellularLocation>
        <location evidence="1 7">Cell membrane</location>
        <topology evidence="1 7">Multi-pass membrane protein</topology>
    </subcellularLocation>
</comment>
<dbReference type="AlphaFoldDB" id="A0A931D8D5"/>
<dbReference type="RefSeq" id="WP_196836717.1">
    <property type="nucleotide sequence ID" value="NZ_JADOTZ010000001.1"/>
</dbReference>
<sequence length="305" mass="32574">MSSSVLFDEPGPKARRRILILNIIGIIAFVALMGWVLMVLNDFGQLAPAKWLPFTDSSTWQNYLLPGLMNTLKSAAIAVVTSLVFGMIFGMGRLAQNKLINGISSVVVEFFRAVPVLLMMIFFWIFLGRMGVVSPDDAPFVAVVVSLTLYNGSVVAELVRSGVHGLPKGQREAGTAIGLTRGQSLRIIEVPQALVAMMPALLSQFVVILKDSALGQIINYNELLFNAKLVGTANANVFQALVVAAVIFILINFALTSLAQTVQTRVARRRGNAAATEDDEDAAEAAPVGTTATIDADQGPGSGKQ</sequence>
<comment type="similarity">
    <text evidence="7">Belongs to the binding-protein-dependent transport system permease family.</text>
</comment>
<dbReference type="InterPro" id="IPR043429">
    <property type="entry name" value="ArtM/GltK/GlnP/TcyL/YhdX-like"/>
</dbReference>
<dbReference type="InterPro" id="IPR035906">
    <property type="entry name" value="MetI-like_sf"/>
</dbReference>
<dbReference type="GO" id="GO:0043190">
    <property type="term" value="C:ATP-binding cassette (ABC) transporter complex"/>
    <property type="evidence" value="ECO:0007669"/>
    <property type="project" value="InterPro"/>
</dbReference>
<dbReference type="InterPro" id="IPR010065">
    <property type="entry name" value="AA_ABC_transptr_permease_3TM"/>
</dbReference>
<dbReference type="GO" id="GO:0022857">
    <property type="term" value="F:transmembrane transporter activity"/>
    <property type="evidence" value="ECO:0007669"/>
    <property type="project" value="InterPro"/>
</dbReference>